<dbReference type="NCBIfam" id="TIGR02104">
    <property type="entry name" value="pulA_typeI"/>
    <property type="match status" value="1"/>
</dbReference>
<dbReference type="InterPro" id="IPR014756">
    <property type="entry name" value="Ig_E-set"/>
</dbReference>
<evidence type="ECO:0000313" key="4">
    <source>
        <dbReference type="Proteomes" id="UP001516662"/>
    </source>
</evidence>
<evidence type="ECO:0000313" key="3">
    <source>
        <dbReference type="EMBL" id="MBE4908319.1"/>
    </source>
</evidence>
<dbReference type="RefSeq" id="WP_193536097.1">
    <property type="nucleotide sequence ID" value="NZ_JADCLJ010000019.1"/>
</dbReference>
<evidence type="ECO:0000256" key="1">
    <source>
        <dbReference type="ARBA" id="ARBA00008061"/>
    </source>
</evidence>
<dbReference type="CDD" id="cd02860">
    <property type="entry name" value="E_set_Pullulanase"/>
    <property type="match status" value="1"/>
</dbReference>
<dbReference type="InterPro" id="IPR013780">
    <property type="entry name" value="Glyco_hydro_b"/>
</dbReference>
<dbReference type="SUPFAM" id="SSF81296">
    <property type="entry name" value="E set domains"/>
    <property type="match status" value="1"/>
</dbReference>
<protein>
    <submittedName>
        <fullName evidence="3">Type I pullulanase</fullName>
        <ecNumber evidence="3">3.2.1.41</ecNumber>
    </submittedName>
</protein>
<dbReference type="InterPro" id="IPR017853">
    <property type="entry name" value="GH"/>
</dbReference>
<dbReference type="EMBL" id="JADCLJ010000019">
    <property type="protein sequence ID" value="MBE4908319.1"/>
    <property type="molecule type" value="Genomic_DNA"/>
</dbReference>
<comment type="similarity">
    <text evidence="1">Belongs to the glycosyl hydrolase 13 family.</text>
</comment>
<accession>A0ABR9QIL8</accession>
<dbReference type="Gene3D" id="2.60.40.10">
    <property type="entry name" value="Immunoglobulins"/>
    <property type="match status" value="1"/>
</dbReference>
<dbReference type="InterPro" id="IPR013783">
    <property type="entry name" value="Ig-like_fold"/>
</dbReference>
<keyword evidence="3" id="KW-0326">Glycosidase</keyword>
<dbReference type="Gene3D" id="2.60.40.1180">
    <property type="entry name" value="Golgi alpha-mannosidase II"/>
    <property type="match status" value="1"/>
</dbReference>
<dbReference type="SMART" id="SM00642">
    <property type="entry name" value="Aamy"/>
    <property type="match status" value="1"/>
</dbReference>
<sequence>MEPIVRNFEAYLDELTVITVLLPKSHYGGESQTFTLCKKDLDMELDIINKHDIDTHIKYVCTFTAVLSIGDEYIVKDEHGHQTDLQVGAVIRTKDFDELYSYDGADLGVLYSLSESTFKVWAPSSTSVKLKIFDENQEQVDIYQMTREQNGVWELTIPGDLEGLFYTYLVCVNRSWREAVDPYTKAVSINGEYGVIINLEKTKVDHITLSPFHKATDAIIYETHVRDFSIDSESGIKQKGKYLGITEINTKGPQGTISGLSYLLDLGITHVELLPVNDFYGVKEDSNTEEYNWGYNPLHYNVPEGSYCSNPRDPYNRIIELKNVVETLHEHGLRVIIDVVYNHVYIREESSFEKIVPGYYFRHDKYGMPSNGTGVGNDIASERKMARKFIVDSVSFWLKEFNVDGFRFDLMGILDVETMNSIRRAVDEMNPDVLILGEGWDLNTPLPIDNKASIRNSQRMPRIAHFNDRFRDGIKGSTFNLYDRGFALGNLHKMIEAKESIAGSVSFTKGHKGLFLEPTQTVNYVESHDNHTLWDKLIVCNSHESDEILKKRHLLATAMVLLSQGIPFLHSGQEFFRTKQGVENSYKSPDAINKLDWSRKHKYLEEVEYIKGLIAIRKAHGAFRFDSTAQIRNHLKFYDVPEGILMYSLFNVEKYGPWSSILVIHSNSCQSKEVKLPCHGNWFVACKGKKAGIEPLFTLQEAQVIVDPISTMVLFEKVGNQ</sequence>
<feature type="domain" description="Glycosyl hydrolase family 13 catalytic" evidence="2">
    <location>
        <begin position="222"/>
        <end position="617"/>
    </location>
</feature>
<proteinExistence type="inferred from homology"/>
<dbReference type="Pfam" id="PF02922">
    <property type="entry name" value="CBM_48"/>
    <property type="match status" value="1"/>
</dbReference>
<dbReference type="SUPFAM" id="SSF51445">
    <property type="entry name" value="(Trans)glycosidases"/>
    <property type="match status" value="1"/>
</dbReference>
<dbReference type="PANTHER" id="PTHR43002">
    <property type="entry name" value="GLYCOGEN DEBRANCHING ENZYME"/>
    <property type="match status" value="1"/>
</dbReference>
<dbReference type="InterPro" id="IPR006047">
    <property type="entry name" value="GH13_cat_dom"/>
</dbReference>
<comment type="caution">
    <text evidence="3">The sequence shown here is derived from an EMBL/GenBank/DDBJ whole genome shotgun (WGS) entry which is preliminary data.</text>
</comment>
<evidence type="ECO:0000259" key="2">
    <source>
        <dbReference type="SMART" id="SM00642"/>
    </source>
</evidence>
<dbReference type="GO" id="GO:0051060">
    <property type="term" value="F:pullulanase activity"/>
    <property type="evidence" value="ECO:0007669"/>
    <property type="project" value="UniProtKB-EC"/>
</dbReference>
<dbReference type="Pfam" id="PF21653">
    <property type="entry name" value="pulA_all-beta"/>
    <property type="match status" value="1"/>
</dbReference>
<keyword evidence="3" id="KW-0378">Hydrolase</keyword>
<gene>
    <name evidence="3" type="primary">pulA</name>
    <name evidence="3" type="ORF">IMZ08_09650</name>
</gene>
<reference evidence="3 4" key="1">
    <citation type="submission" date="2020-10" db="EMBL/GenBank/DDBJ databases">
        <title>Bacillus sp. HD4P25, an endophyte from a halophyte.</title>
        <authorList>
            <person name="Sun J.-Q."/>
        </authorList>
    </citation>
    <scope>NUCLEOTIDE SEQUENCE [LARGE SCALE GENOMIC DNA]</scope>
    <source>
        <strain evidence="3 4">YIM 93174</strain>
    </source>
</reference>
<dbReference type="InterPro" id="IPR040697">
    <property type="entry name" value="PulA_N1"/>
</dbReference>
<dbReference type="EC" id="3.2.1.41" evidence="3"/>
<dbReference type="Proteomes" id="UP001516662">
    <property type="component" value="Unassembled WGS sequence"/>
</dbReference>
<dbReference type="InterPro" id="IPR004193">
    <property type="entry name" value="Glyco_hydro_13_N"/>
</dbReference>
<organism evidence="3 4">
    <name type="scientific">Litchfieldia luteola</name>
    <dbReference type="NCBI Taxonomy" id="682179"/>
    <lineage>
        <taxon>Bacteria</taxon>
        <taxon>Bacillati</taxon>
        <taxon>Bacillota</taxon>
        <taxon>Bacilli</taxon>
        <taxon>Bacillales</taxon>
        <taxon>Bacillaceae</taxon>
        <taxon>Litchfieldia</taxon>
    </lineage>
</organism>
<dbReference type="InterPro" id="IPR011840">
    <property type="entry name" value="PulA_typeI"/>
</dbReference>
<dbReference type="CDD" id="cd11341">
    <property type="entry name" value="AmyAc_Pullulanase_LD-like"/>
    <property type="match status" value="1"/>
</dbReference>
<dbReference type="Gene3D" id="2.60.40.2320">
    <property type="match status" value="1"/>
</dbReference>
<dbReference type="Gene3D" id="3.20.20.80">
    <property type="entry name" value="Glycosidases"/>
    <property type="match status" value="1"/>
</dbReference>
<name>A0ABR9QIL8_9BACI</name>
<dbReference type="Pfam" id="PF17999">
    <property type="entry name" value="PulA_N1"/>
    <property type="match status" value="1"/>
</dbReference>
<dbReference type="InterPro" id="IPR049117">
    <property type="entry name" value="pulA_all-beta"/>
</dbReference>
<keyword evidence="4" id="KW-1185">Reference proteome</keyword>